<proteinExistence type="predicted"/>
<dbReference type="InterPro" id="IPR029055">
    <property type="entry name" value="Ntn_hydrolases_N"/>
</dbReference>
<name>A0A940XE74_9ACTN</name>
<evidence type="ECO:0000313" key="2">
    <source>
        <dbReference type="Proteomes" id="UP000677875"/>
    </source>
</evidence>
<gene>
    <name evidence="1" type="ORF">J5Y05_10120</name>
</gene>
<protein>
    <submittedName>
        <fullName evidence="1">DUF1028 domain-containing protein</fullName>
    </submittedName>
</protein>
<dbReference type="PANTHER" id="PTHR39328">
    <property type="entry name" value="BLL2871 PROTEIN"/>
    <property type="match status" value="1"/>
</dbReference>
<reference evidence="1" key="1">
    <citation type="submission" date="2021-04" db="EMBL/GenBank/DDBJ databases">
        <title>Genome seq and assembly of Streptomyces sp. RG38.</title>
        <authorList>
            <person name="Chhetri G."/>
        </authorList>
    </citation>
    <scope>NUCLEOTIDE SEQUENCE</scope>
    <source>
        <strain evidence="1">RG38</strain>
    </source>
</reference>
<dbReference type="Proteomes" id="UP000677875">
    <property type="component" value="Unassembled WGS sequence"/>
</dbReference>
<sequence>MTFSLIARDAATGAFGVVVTSSSPAVAARCAHVRSGVGVAASQNVTLPALGPRLLGLLAEGVDAARAVAAVTASEEHIRYRQLAVVDARGRTAAFSGEGTLGTHRTVEGDGVVAAGNLLSDPGVVDAMLAAYERSAGAEFEERLLAGLLAGRDAGGEEGPEHSAGLVVVDEVSWPVTDLRVDWSDDDPMGELERLWRRWSKEKRDYLSRAVNPAAAPSYGVPGDL</sequence>
<dbReference type="AlphaFoldDB" id="A0A940XE74"/>
<dbReference type="SUPFAM" id="SSF56235">
    <property type="entry name" value="N-terminal nucleophile aminohydrolases (Ntn hydrolases)"/>
    <property type="match status" value="1"/>
</dbReference>
<comment type="caution">
    <text evidence="1">The sequence shown here is derived from an EMBL/GenBank/DDBJ whole genome shotgun (WGS) entry which is preliminary data.</text>
</comment>
<dbReference type="Pfam" id="PF06267">
    <property type="entry name" value="DUF1028"/>
    <property type="match status" value="1"/>
</dbReference>
<dbReference type="PANTHER" id="PTHR39328:SF1">
    <property type="entry name" value="BLL2871 PROTEIN"/>
    <property type="match status" value="1"/>
</dbReference>
<dbReference type="Gene3D" id="3.60.20.10">
    <property type="entry name" value="Glutamine Phosphoribosylpyrophosphate, subunit 1, domain 1"/>
    <property type="match status" value="1"/>
</dbReference>
<accession>A0A940XE74</accession>
<evidence type="ECO:0000313" key="1">
    <source>
        <dbReference type="EMBL" id="MBQ0826864.1"/>
    </source>
</evidence>
<keyword evidence="2" id="KW-1185">Reference proteome</keyword>
<dbReference type="RefSeq" id="WP_210870527.1">
    <property type="nucleotide sequence ID" value="NZ_JAGPNL010000002.1"/>
</dbReference>
<dbReference type="EMBL" id="JAGPNL010000002">
    <property type="protein sequence ID" value="MBQ0826864.1"/>
    <property type="molecule type" value="Genomic_DNA"/>
</dbReference>
<organism evidence="1 2">
    <name type="scientific">Streptomyces tagetis</name>
    <dbReference type="NCBI Taxonomy" id="2820809"/>
    <lineage>
        <taxon>Bacteria</taxon>
        <taxon>Bacillati</taxon>
        <taxon>Actinomycetota</taxon>
        <taxon>Actinomycetes</taxon>
        <taxon>Kitasatosporales</taxon>
        <taxon>Streptomycetaceae</taxon>
        <taxon>Streptomyces</taxon>
    </lineage>
</organism>
<dbReference type="InterPro" id="IPR010430">
    <property type="entry name" value="DUF1028"/>
</dbReference>